<dbReference type="AlphaFoldDB" id="A0A2M9A8E1"/>
<dbReference type="RefSeq" id="WP_100425886.1">
    <property type="nucleotide sequence ID" value="NZ_JAXFBG010000096.1"/>
</dbReference>
<keyword evidence="1" id="KW-0808">Transferase</keyword>
<name>A0A2M9A8E1_9BACT</name>
<proteinExistence type="predicted"/>
<reference evidence="1 2" key="1">
    <citation type="submission" date="2017-11" db="EMBL/GenBank/DDBJ databases">
        <title>Animal gut microbial communities from fecal samples from Wisconsin, USA.</title>
        <authorList>
            <person name="Neumann A."/>
        </authorList>
    </citation>
    <scope>NUCLEOTIDE SEQUENCE [LARGE SCALE GENOMIC DNA]</scope>
    <source>
        <strain evidence="1 2">UWS3</strain>
    </source>
</reference>
<evidence type="ECO:0000313" key="2">
    <source>
        <dbReference type="Proteomes" id="UP000231134"/>
    </source>
</evidence>
<gene>
    <name evidence="1" type="ORF">BGX16_2004</name>
</gene>
<dbReference type="InterPro" id="IPR001451">
    <property type="entry name" value="Hexapep"/>
</dbReference>
<dbReference type="GO" id="GO:0016740">
    <property type="term" value="F:transferase activity"/>
    <property type="evidence" value="ECO:0007669"/>
    <property type="project" value="UniProtKB-KW"/>
</dbReference>
<protein>
    <submittedName>
        <fullName evidence="1">Transferase family hexapeptide repeat protein</fullName>
    </submittedName>
</protein>
<dbReference type="EMBL" id="PGEX01000001">
    <property type="protein sequence ID" value="PJJ41990.1"/>
    <property type="molecule type" value="Genomic_DNA"/>
</dbReference>
<dbReference type="SUPFAM" id="SSF51161">
    <property type="entry name" value="Trimeric LpxA-like enzymes"/>
    <property type="match status" value="1"/>
</dbReference>
<keyword evidence="2" id="KW-1185">Reference proteome</keyword>
<dbReference type="Gene3D" id="2.160.10.10">
    <property type="entry name" value="Hexapeptide repeat proteins"/>
    <property type="match status" value="1"/>
</dbReference>
<comment type="caution">
    <text evidence="1">The sequence shown here is derived from an EMBL/GenBank/DDBJ whole genome shotgun (WGS) entry which is preliminary data.</text>
</comment>
<dbReference type="InterPro" id="IPR011004">
    <property type="entry name" value="Trimer_LpxA-like_sf"/>
</dbReference>
<sequence>MRFICRIVRKAAALSRKAFYRVLSDAKVEGSPRLASPLLAQGAGTVRFEKNVHVGLAFDTDFWTSYVFVNPRTKEALIQIGEDSWVGNHFVAIAEGPGISIGKKVLIGTRVEIYDSDFHTVLPNVRLSATPKRAAVKIADDVWIGNNVTILKGTEIGEHSVVAAGAVVSGKFPSNVVLGGVPAKVIRKIDPLEILDEVASHG</sequence>
<dbReference type="Proteomes" id="UP000231134">
    <property type="component" value="Unassembled WGS sequence"/>
</dbReference>
<accession>A0A2M9A8E1</accession>
<dbReference type="Pfam" id="PF00132">
    <property type="entry name" value="Hexapep"/>
    <property type="match status" value="1"/>
</dbReference>
<evidence type="ECO:0000313" key="1">
    <source>
        <dbReference type="EMBL" id="PJJ41990.1"/>
    </source>
</evidence>
<dbReference type="PANTHER" id="PTHR23416">
    <property type="entry name" value="SIALIC ACID SYNTHASE-RELATED"/>
    <property type="match status" value="1"/>
</dbReference>
<dbReference type="InterPro" id="IPR051159">
    <property type="entry name" value="Hexapeptide_acetyltransf"/>
</dbReference>
<dbReference type="OrthoDB" id="9801697at2"/>
<dbReference type="CDD" id="cd04647">
    <property type="entry name" value="LbH_MAT_like"/>
    <property type="match status" value="1"/>
</dbReference>
<organism evidence="1 2">
    <name type="scientific">Hallerella succinigenes</name>
    <dbReference type="NCBI Taxonomy" id="1896222"/>
    <lineage>
        <taxon>Bacteria</taxon>
        <taxon>Pseudomonadati</taxon>
        <taxon>Fibrobacterota</taxon>
        <taxon>Fibrobacteria</taxon>
        <taxon>Fibrobacterales</taxon>
        <taxon>Fibrobacteraceae</taxon>
        <taxon>Hallerella</taxon>
    </lineage>
</organism>